<dbReference type="PANTHER" id="PTHR24348:SF22">
    <property type="entry name" value="NON-SPECIFIC SERINE_THREONINE PROTEIN KINASE"/>
    <property type="match status" value="1"/>
</dbReference>
<dbReference type="InterPro" id="IPR000719">
    <property type="entry name" value="Prot_kinase_dom"/>
</dbReference>
<evidence type="ECO:0000313" key="9">
    <source>
        <dbReference type="EMBL" id="SSX21474.1"/>
    </source>
</evidence>
<evidence type="ECO:0000256" key="5">
    <source>
        <dbReference type="PROSITE-ProRule" id="PRU10141"/>
    </source>
</evidence>
<proteinExistence type="predicted"/>
<dbReference type="OMA" id="SFFSHPF"/>
<feature type="binding site" evidence="5">
    <location>
        <position position="39"/>
    </location>
    <ligand>
        <name>ATP</name>
        <dbReference type="ChEBI" id="CHEBI:30616"/>
    </ligand>
</feature>
<keyword evidence="1" id="KW-0808">Transferase</keyword>
<keyword evidence="3" id="KW-0418">Kinase</keyword>
<dbReference type="AlphaFoldDB" id="A0A336K854"/>
<feature type="domain" description="Protein kinase" evidence="7">
    <location>
        <begin position="9"/>
        <end position="260"/>
    </location>
</feature>
<dbReference type="InterPro" id="IPR048941">
    <property type="entry name" value="ATG1-like_MIT2"/>
</dbReference>
<dbReference type="PROSITE" id="PS50011">
    <property type="entry name" value="PROTEIN_KINASE_DOM"/>
    <property type="match status" value="1"/>
</dbReference>
<feature type="compositionally biased region" description="Polar residues" evidence="6">
    <location>
        <begin position="462"/>
        <end position="482"/>
    </location>
</feature>
<feature type="compositionally biased region" description="Polar residues" evidence="6">
    <location>
        <begin position="386"/>
        <end position="410"/>
    </location>
</feature>
<protein>
    <submittedName>
        <fullName evidence="8">CSON004698 protein</fullName>
    </submittedName>
</protein>
<organism evidence="8">
    <name type="scientific">Culicoides sonorensis</name>
    <name type="common">Biting midge</name>
    <dbReference type="NCBI Taxonomy" id="179676"/>
    <lineage>
        <taxon>Eukaryota</taxon>
        <taxon>Metazoa</taxon>
        <taxon>Ecdysozoa</taxon>
        <taxon>Arthropoda</taxon>
        <taxon>Hexapoda</taxon>
        <taxon>Insecta</taxon>
        <taxon>Pterygota</taxon>
        <taxon>Neoptera</taxon>
        <taxon>Endopterygota</taxon>
        <taxon>Diptera</taxon>
        <taxon>Nematocera</taxon>
        <taxon>Chironomoidea</taxon>
        <taxon>Ceratopogonidae</taxon>
        <taxon>Ceratopogoninae</taxon>
        <taxon>Culicoides</taxon>
        <taxon>Monoculicoides</taxon>
    </lineage>
</organism>
<dbReference type="GO" id="GO:0061709">
    <property type="term" value="P:reticulophagy"/>
    <property type="evidence" value="ECO:0007669"/>
    <property type="project" value="TreeGrafter"/>
</dbReference>
<dbReference type="PANTHER" id="PTHR24348">
    <property type="entry name" value="SERINE/THREONINE-PROTEIN KINASE UNC-51-RELATED"/>
    <property type="match status" value="1"/>
</dbReference>
<dbReference type="InterPro" id="IPR008271">
    <property type="entry name" value="Ser/Thr_kinase_AS"/>
</dbReference>
<feature type="region of interest" description="Disordered" evidence="6">
    <location>
        <begin position="265"/>
        <end position="291"/>
    </location>
</feature>
<dbReference type="GO" id="GO:0000422">
    <property type="term" value="P:autophagy of mitochondrion"/>
    <property type="evidence" value="ECO:0007669"/>
    <property type="project" value="TreeGrafter"/>
</dbReference>
<dbReference type="EMBL" id="UFQS01000195">
    <property type="protein sequence ID" value="SSX01094.1"/>
    <property type="molecule type" value="Genomic_DNA"/>
</dbReference>
<feature type="compositionally biased region" description="Low complexity" evidence="6">
    <location>
        <begin position="310"/>
        <end position="324"/>
    </location>
</feature>
<dbReference type="GO" id="GO:0005776">
    <property type="term" value="C:autophagosome"/>
    <property type="evidence" value="ECO:0007669"/>
    <property type="project" value="TreeGrafter"/>
</dbReference>
<dbReference type="GO" id="GO:0034727">
    <property type="term" value="P:piecemeal microautophagy of the nucleus"/>
    <property type="evidence" value="ECO:0007669"/>
    <property type="project" value="TreeGrafter"/>
</dbReference>
<dbReference type="PROSITE" id="PS00108">
    <property type="entry name" value="PROTEIN_KINASE_ST"/>
    <property type="match status" value="1"/>
</dbReference>
<dbReference type="GO" id="GO:0000045">
    <property type="term" value="P:autophagosome assembly"/>
    <property type="evidence" value="ECO:0007669"/>
    <property type="project" value="TreeGrafter"/>
</dbReference>
<evidence type="ECO:0000256" key="3">
    <source>
        <dbReference type="ARBA" id="ARBA00022777"/>
    </source>
</evidence>
<dbReference type="CDD" id="cd14120">
    <property type="entry name" value="STKc_ULK1_2-like"/>
    <property type="match status" value="1"/>
</dbReference>
<dbReference type="GO" id="GO:0048675">
    <property type="term" value="P:axon extension"/>
    <property type="evidence" value="ECO:0007669"/>
    <property type="project" value="TreeGrafter"/>
</dbReference>
<dbReference type="EMBL" id="UFQT01000195">
    <property type="protein sequence ID" value="SSX21474.1"/>
    <property type="molecule type" value="Genomic_DNA"/>
</dbReference>
<dbReference type="Gene3D" id="3.30.200.20">
    <property type="entry name" value="Phosphorylase Kinase, domain 1"/>
    <property type="match status" value="1"/>
</dbReference>
<dbReference type="Pfam" id="PF21127">
    <property type="entry name" value="ATG1-like_MIT2"/>
    <property type="match status" value="1"/>
</dbReference>
<dbReference type="PROSITE" id="PS00107">
    <property type="entry name" value="PROTEIN_KINASE_ATP"/>
    <property type="match status" value="1"/>
</dbReference>
<dbReference type="InterPro" id="IPR045269">
    <property type="entry name" value="Atg1-like"/>
</dbReference>
<evidence type="ECO:0000313" key="8">
    <source>
        <dbReference type="EMBL" id="SSX01094.1"/>
    </source>
</evidence>
<keyword evidence="4 5" id="KW-0067">ATP-binding</keyword>
<feature type="region of interest" description="Disordered" evidence="6">
    <location>
        <begin position="307"/>
        <end position="502"/>
    </location>
</feature>
<accession>A0A336K854</accession>
<dbReference type="Gene3D" id="1.10.510.10">
    <property type="entry name" value="Transferase(Phosphotransferase) domain 1"/>
    <property type="match status" value="1"/>
</dbReference>
<dbReference type="GO" id="GO:0005829">
    <property type="term" value="C:cytosol"/>
    <property type="evidence" value="ECO:0007669"/>
    <property type="project" value="TreeGrafter"/>
</dbReference>
<dbReference type="InterPro" id="IPR017441">
    <property type="entry name" value="Protein_kinase_ATP_BS"/>
</dbReference>
<dbReference type="GO" id="GO:0005524">
    <property type="term" value="F:ATP binding"/>
    <property type="evidence" value="ECO:0007669"/>
    <property type="project" value="UniProtKB-UniRule"/>
</dbReference>
<dbReference type="Pfam" id="PF00069">
    <property type="entry name" value="Pkinase"/>
    <property type="match status" value="1"/>
</dbReference>
<name>A0A336K854_CULSO</name>
<evidence type="ECO:0000256" key="1">
    <source>
        <dbReference type="ARBA" id="ARBA00022679"/>
    </source>
</evidence>
<dbReference type="GO" id="GO:0010508">
    <property type="term" value="P:positive regulation of autophagy"/>
    <property type="evidence" value="ECO:0007669"/>
    <property type="project" value="TreeGrafter"/>
</dbReference>
<reference evidence="9" key="2">
    <citation type="submission" date="2018-07" db="EMBL/GenBank/DDBJ databases">
        <authorList>
            <person name="Quirk P.G."/>
            <person name="Krulwich T.A."/>
        </authorList>
    </citation>
    <scope>NUCLEOTIDE SEQUENCE</scope>
</reference>
<evidence type="ECO:0000259" key="7">
    <source>
        <dbReference type="PROSITE" id="PS50011"/>
    </source>
</evidence>
<feature type="compositionally biased region" description="Polar residues" evidence="6">
    <location>
        <begin position="417"/>
        <end position="427"/>
    </location>
</feature>
<dbReference type="InterPro" id="IPR011009">
    <property type="entry name" value="Kinase-like_dom_sf"/>
</dbReference>
<dbReference type="SMART" id="SM00220">
    <property type="entry name" value="S_TKc"/>
    <property type="match status" value="1"/>
</dbReference>
<gene>
    <name evidence="8" type="primary">CSON004698</name>
</gene>
<dbReference type="GO" id="GO:0004674">
    <property type="term" value="F:protein serine/threonine kinase activity"/>
    <property type="evidence" value="ECO:0007669"/>
    <property type="project" value="InterPro"/>
</dbReference>
<feature type="compositionally biased region" description="Low complexity" evidence="6">
    <location>
        <begin position="483"/>
        <end position="500"/>
    </location>
</feature>
<evidence type="ECO:0000256" key="4">
    <source>
        <dbReference type="ARBA" id="ARBA00022840"/>
    </source>
</evidence>
<feature type="compositionally biased region" description="Polar residues" evidence="6">
    <location>
        <begin position="356"/>
        <end position="368"/>
    </location>
</feature>
<dbReference type="GO" id="GO:0042594">
    <property type="term" value="P:response to starvation"/>
    <property type="evidence" value="ECO:0007669"/>
    <property type="project" value="TreeGrafter"/>
</dbReference>
<dbReference type="FunFam" id="1.10.510.10:FF:000493">
    <property type="entry name" value="serine/threonine-protein kinase unc-51 isoform X2"/>
    <property type="match status" value="1"/>
</dbReference>
<dbReference type="FunFam" id="3.30.200.20:FF:000149">
    <property type="entry name" value="serine/threonine-protein kinase unc-51 isoform X1"/>
    <property type="match status" value="1"/>
</dbReference>
<keyword evidence="2 5" id="KW-0547">Nucleotide-binding</keyword>
<dbReference type="VEuPathDB" id="VectorBase:CSON004698"/>
<dbReference type="GO" id="GO:0034045">
    <property type="term" value="C:phagophore assembly site membrane"/>
    <property type="evidence" value="ECO:0007669"/>
    <property type="project" value="TreeGrafter"/>
</dbReference>
<dbReference type="SUPFAM" id="SSF56112">
    <property type="entry name" value="Protein kinase-like (PK-like)"/>
    <property type="match status" value="1"/>
</dbReference>
<reference evidence="8" key="1">
    <citation type="submission" date="2018-04" db="EMBL/GenBank/DDBJ databases">
        <authorList>
            <person name="Go L.Y."/>
            <person name="Mitchell J.A."/>
        </authorList>
    </citation>
    <scope>NUCLEOTIDE SEQUENCE</scope>
    <source>
        <tissue evidence="8">Whole organism</tissue>
    </source>
</reference>
<evidence type="ECO:0000256" key="6">
    <source>
        <dbReference type="SAM" id="MobiDB-lite"/>
    </source>
</evidence>
<evidence type="ECO:0000256" key="2">
    <source>
        <dbReference type="ARBA" id="ARBA00022741"/>
    </source>
</evidence>
<sequence length="758" mass="83437">MEIVGDFEYNSKDLIGHGAFAVVFKGRHRKKTNFPVAIKSITKKSLAKSQNLLGKEIKILKELTELHHENVVALLDCKESQHNVFLVMEYCNGGDLADYLSVKGTLSEDTIRLFLIQLAGAMRALFVKGIVHRDLKPQNILLSHTSDFGFARFLQEGNMAATLCGSPMYMAPEVIMSLQYDAKADLWSLGTIVFQCLTGKAPFQAHTPQELKMFYEKNANLAPKIPPGTSSELCDLLNGLLRRNAKERMAFDVFFNHAFLQRPQTPQNSEFPMAPTPFEPQKPLSPVQQPEFDNNAATITDIDDSVATLNNNSENNSSTDSSPDNSDDFVIVSNNIPVDPACGNYERSKPVRVPASSPNSQTSPTRPSSLPIISEPKPVPTIGSRKMSQPQSPPKNISNAIPRSQPINMRSNRENRNGSNCDISSISPPAVQFAIGTPPTGTHRRRSQSETLSETPPPPCQWQVSPNSHQSPLRHSGNSSPILPTALSKLPPLSSPTLISENNNPLAHTRAFTLPEMGTNPQLTSLLHEAGSQDDHPITFRAPELPAETLLDRDHNETLAKLNFVMALTDCILEVADSRCAPLSALMSADAPPIAPHAPEHCKRAERLVLLVRALHLLQSGLNLASQQLQSGHLKPSNTVKNVLSMMNTKYRSTLCESKKLNGSGLLQKANASNITADKILYDHAIQMCQSAALDELFGNPEDCFTRYQSAQILLHSLAQKCNHPSDKTLLSKYKDAVEKRLYILQQQGYIYATDELS</sequence>